<evidence type="ECO:0000256" key="1">
    <source>
        <dbReference type="SAM" id="MobiDB-lite"/>
    </source>
</evidence>
<protein>
    <recommendedName>
        <fullName evidence="2">Replication protein A 70 kDa DNA-binding subunit B/D first OB fold domain-containing protein</fullName>
    </recommendedName>
</protein>
<feature type="region of interest" description="Disordered" evidence="1">
    <location>
        <begin position="406"/>
        <end position="427"/>
    </location>
</feature>
<dbReference type="InterPro" id="IPR012340">
    <property type="entry name" value="NA-bd_OB-fold"/>
</dbReference>
<dbReference type="InterPro" id="IPR003871">
    <property type="entry name" value="RFA1B/D_OB_1st"/>
</dbReference>
<feature type="domain" description="Replication protein A 70 kDa DNA-binding subunit B/D first OB fold" evidence="2">
    <location>
        <begin position="6"/>
        <end position="87"/>
    </location>
</feature>
<dbReference type="Proteomes" id="UP001234989">
    <property type="component" value="Chromosome 2"/>
</dbReference>
<dbReference type="EMBL" id="CP133613">
    <property type="protein sequence ID" value="WMV14823.1"/>
    <property type="molecule type" value="Genomic_DNA"/>
</dbReference>
<evidence type="ECO:0000313" key="3">
    <source>
        <dbReference type="EMBL" id="WMV14823.1"/>
    </source>
</evidence>
<gene>
    <name evidence="3" type="ORF">MTR67_008208</name>
</gene>
<dbReference type="Pfam" id="PF02721">
    <property type="entry name" value="DUF223"/>
    <property type="match status" value="1"/>
</dbReference>
<dbReference type="SUPFAM" id="SSF50249">
    <property type="entry name" value="Nucleic acid-binding proteins"/>
    <property type="match status" value="2"/>
</dbReference>
<accession>A0AAF0Q1P2</accession>
<evidence type="ECO:0000259" key="2">
    <source>
        <dbReference type="Pfam" id="PF02721"/>
    </source>
</evidence>
<sequence length="427" mass="49252">MAATTDFISEINNKSMYWKLKIRIVRLWENTDRDRPDCPFSIEVILMDEKGDHIHATLGRSLFPNFRESIKEMGLYFIKNFVIKPYLNESNDKPIVVVMQLIRSHRFRDQISVKNTWHTSKLYINSSLPQVDEFSSRIKFVLGESSQRLTQISSQRNQSIATELASGSVTVHEIEKLIDYRHKENYYIVAKIIHLEIDHGWSFLACKQCAKGVDEVGDKLYCRQCGFVESVIRRYGQNSNFSIYVSYKLNNLTKLTIQRYKLKVRVLDDTGTISVMLWDGVATKMIGKSAADLFETTGAANKSAYPMELDNIVDNTYMFKLELQSSNGEGQDEVFKVVTFTDDEDIIEKYRPPPRGETFKDSDFNENQVSLDDREFMDSTEDTELINVSQVPNKIKKIDAVTVDEEDPNSQLSGNKIKRVFKKKKTT</sequence>
<keyword evidence="4" id="KW-1185">Reference proteome</keyword>
<dbReference type="PANTHER" id="PTHR47165">
    <property type="entry name" value="OS03G0429900 PROTEIN"/>
    <property type="match status" value="1"/>
</dbReference>
<name>A0AAF0Q1P2_SOLVR</name>
<reference evidence="3" key="1">
    <citation type="submission" date="2023-08" db="EMBL/GenBank/DDBJ databases">
        <title>A de novo genome assembly of Solanum verrucosum Schlechtendal, a Mexican diploid species geographically isolated from the other diploid A-genome species in potato relatives.</title>
        <authorList>
            <person name="Hosaka K."/>
        </authorList>
    </citation>
    <scope>NUCLEOTIDE SEQUENCE</scope>
    <source>
        <tissue evidence="3">Young leaves</tissue>
    </source>
</reference>
<evidence type="ECO:0000313" key="4">
    <source>
        <dbReference type="Proteomes" id="UP001234989"/>
    </source>
</evidence>
<dbReference type="AlphaFoldDB" id="A0AAF0Q1P2"/>
<dbReference type="PANTHER" id="PTHR47165:SF4">
    <property type="entry name" value="OS03G0429900 PROTEIN"/>
    <property type="match status" value="1"/>
</dbReference>
<feature type="compositionally biased region" description="Basic residues" evidence="1">
    <location>
        <begin position="416"/>
        <end position="427"/>
    </location>
</feature>
<organism evidence="3 4">
    <name type="scientific">Solanum verrucosum</name>
    <dbReference type="NCBI Taxonomy" id="315347"/>
    <lineage>
        <taxon>Eukaryota</taxon>
        <taxon>Viridiplantae</taxon>
        <taxon>Streptophyta</taxon>
        <taxon>Embryophyta</taxon>
        <taxon>Tracheophyta</taxon>
        <taxon>Spermatophyta</taxon>
        <taxon>Magnoliopsida</taxon>
        <taxon>eudicotyledons</taxon>
        <taxon>Gunneridae</taxon>
        <taxon>Pentapetalae</taxon>
        <taxon>asterids</taxon>
        <taxon>lamiids</taxon>
        <taxon>Solanales</taxon>
        <taxon>Solanaceae</taxon>
        <taxon>Solanoideae</taxon>
        <taxon>Solaneae</taxon>
        <taxon>Solanum</taxon>
    </lineage>
</organism>
<dbReference type="Gene3D" id="2.40.50.140">
    <property type="entry name" value="Nucleic acid-binding proteins"/>
    <property type="match status" value="2"/>
</dbReference>
<proteinExistence type="predicted"/>